<keyword evidence="1" id="KW-0175">Coiled coil</keyword>
<evidence type="ECO:0000313" key="2">
    <source>
        <dbReference type="EMBL" id="CAF0848875.1"/>
    </source>
</evidence>
<dbReference type="EMBL" id="CAJNOC010001254">
    <property type="protein sequence ID" value="CAF0848875.1"/>
    <property type="molecule type" value="Genomic_DNA"/>
</dbReference>
<evidence type="ECO:0000256" key="1">
    <source>
        <dbReference type="SAM" id="Coils"/>
    </source>
</evidence>
<comment type="caution">
    <text evidence="2">The sequence shown here is derived from an EMBL/GenBank/DDBJ whole genome shotgun (WGS) entry which is preliminary data.</text>
</comment>
<gene>
    <name evidence="2" type="ORF">OXX778_LOCUS8842</name>
</gene>
<organism evidence="2 3">
    <name type="scientific">Brachionus calyciflorus</name>
    <dbReference type="NCBI Taxonomy" id="104777"/>
    <lineage>
        <taxon>Eukaryota</taxon>
        <taxon>Metazoa</taxon>
        <taxon>Spiralia</taxon>
        <taxon>Gnathifera</taxon>
        <taxon>Rotifera</taxon>
        <taxon>Eurotatoria</taxon>
        <taxon>Monogononta</taxon>
        <taxon>Pseudotrocha</taxon>
        <taxon>Ploima</taxon>
        <taxon>Brachionidae</taxon>
        <taxon>Brachionus</taxon>
    </lineage>
</organism>
<evidence type="ECO:0008006" key="4">
    <source>
        <dbReference type="Google" id="ProtNLM"/>
    </source>
</evidence>
<reference evidence="2" key="1">
    <citation type="submission" date="2021-02" db="EMBL/GenBank/DDBJ databases">
        <authorList>
            <person name="Nowell W R."/>
        </authorList>
    </citation>
    <scope>NUCLEOTIDE SEQUENCE</scope>
    <source>
        <strain evidence="2">Ploen Becks lab</strain>
    </source>
</reference>
<proteinExistence type="predicted"/>
<sequence>MEDNNTSLESIVVLSDSLVSEHQSHLSEQIRINCINENDTLYHSQMTLRNSPLNDTGSSSFLGTNAESECIKMEKEILALRSQLNAYKTENYELRKIIDKRKNSDSFIDIDAVCLVEKIEKNLLETNKIFSEESNLKDSMKYLVKSLWSSIAFEYADGRLVNISRLRDELLDKIDKSTHETNQQRLKILEDEVELFKNNNHKLKIKLEEQNKILNDLAQVYTKSKYETACNSKENKDQAPVPVNDFYYYNTNGYIAIDQDLSLNEDLQQSQNLTKPNHQVNNSNLLKCPKCLTTVDAKSISYDMYQSHVENCDGDANHVCMFCLCWFSKDQQQGYLNHIDIHLKQLGNELNNF</sequence>
<evidence type="ECO:0000313" key="3">
    <source>
        <dbReference type="Proteomes" id="UP000663879"/>
    </source>
</evidence>
<accession>A0A813VVV2</accession>
<dbReference type="Proteomes" id="UP000663879">
    <property type="component" value="Unassembled WGS sequence"/>
</dbReference>
<dbReference type="OrthoDB" id="10440153at2759"/>
<keyword evidence="3" id="KW-1185">Reference proteome</keyword>
<dbReference type="AlphaFoldDB" id="A0A813VVV2"/>
<feature type="coiled-coil region" evidence="1">
    <location>
        <begin position="179"/>
        <end position="206"/>
    </location>
</feature>
<name>A0A813VVV2_9BILA</name>
<protein>
    <recommendedName>
        <fullName evidence="4">UBZ1-type domain-containing protein</fullName>
    </recommendedName>
</protein>